<feature type="domain" description="TNase-like" evidence="5">
    <location>
        <begin position="177"/>
        <end position="347"/>
    </location>
</feature>
<dbReference type="SMART" id="SM00318">
    <property type="entry name" value="SNc"/>
    <property type="match status" value="1"/>
</dbReference>
<dbReference type="PROSITE" id="PS50830">
    <property type="entry name" value="TNASE_3"/>
    <property type="match status" value="1"/>
</dbReference>
<protein>
    <recommendedName>
        <fullName evidence="5">TNase-like domain-containing protein</fullName>
    </recommendedName>
</protein>
<feature type="compositionally biased region" description="Low complexity" evidence="4">
    <location>
        <begin position="24"/>
        <end position="38"/>
    </location>
</feature>
<dbReference type="RefSeq" id="XP_024385539.1">
    <property type="nucleotide sequence ID" value="XM_024529771.2"/>
</dbReference>
<dbReference type="SUPFAM" id="SSF47323">
    <property type="entry name" value="Anticodon-binding domain of a subclass of class I aminoacyl-tRNA synthetases"/>
    <property type="match status" value="1"/>
</dbReference>
<dbReference type="AlphaFoldDB" id="A9RUE5"/>
<dbReference type="GO" id="GO:0004519">
    <property type="term" value="F:endonuclease activity"/>
    <property type="evidence" value="ECO:0007669"/>
    <property type="project" value="UniProtKB-KW"/>
</dbReference>
<keyword evidence="8" id="KW-1185">Reference proteome</keyword>
<reference evidence="7" key="3">
    <citation type="submission" date="2020-12" db="UniProtKB">
        <authorList>
            <consortium name="EnsemblPlants"/>
        </authorList>
    </citation>
    <scope>IDENTIFICATION</scope>
</reference>
<sequence>MGNILRRCCGDSPTSEGHYGGGQYPYPGQYGPPQGHPGAYFGPPAGSADTAGFTALARDLLQFEITNKVPEELSQFVTATKATQVTWYRKLLVAWKNARPPPSSAEEASSLLLRTLQGHHNVHVQGLLRFYGLPGSKPGAPEVVPSKPPPVAFVAGGDWPQGVQYEIHTLPVEDRAVADGDTITVFVDVNKDKREAANVPKGVMDAVSRRRTARAQHDYATADALQKEIKQAGYKVIDAPNGGVQCLAKKLRVRLKGVDAPESSQPYGQQAKAIFNGIVLGHPLLVHVYTVDQYGRLVGDIHCNGIFIQEALLKKGCVWHYTQYDKRPTFAQWEREAKAARVGLWAVVNPEKPWEYRKDKRDARRN</sequence>
<keyword evidence="1" id="KW-0540">Nuclease</keyword>
<feature type="region of interest" description="Disordered" evidence="4">
    <location>
        <begin position="1"/>
        <end position="44"/>
    </location>
</feature>
<dbReference type="EnsemblPlants" id="Pp3c9_13310V3.1">
    <property type="protein sequence ID" value="Pp3c9_13310V3.1"/>
    <property type="gene ID" value="Pp3c9_13310"/>
</dbReference>
<dbReference type="Gramene" id="Pp3c9_13310V3.2">
    <property type="protein sequence ID" value="Pp3c9_13310V3.2"/>
    <property type="gene ID" value="Pp3c9_13310"/>
</dbReference>
<dbReference type="EnsemblPlants" id="Pp3c9_13310V3.2">
    <property type="protein sequence ID" value="Pp3c9_13310V3.2"/>
    <property type="gene ID" value="Pp3c9_13310"/>
</dbReference>
<dbReference type="HOGENOM" id="CLU_046484_1_1_1"/>
<gene>
    <name evidence="7" type="primary">LOC112287103</name>
    <name evidence="6" type="ORF">PHYPA_012648</name>
</gene>
<dbReference type="Proteomes" id="UP000006727">
    <property type="component" value="Chromosome 9"/>
</dbReference>
<dbReference type="PaxDb" id="3218-PP1S29_114V6.1"/>
<reference evidence="6 8" key="1">
    <citation type="journal article" date="2008" name="Science">
        <title>The Physcomitrella genome reveals evolutionary insights into the conquest of land by plants.</title>
        <authorList>
            <person name="Rensing S."/>
            <person name="Lang D."/>
            <person name="Zimmer A."/>
            <person name="Terry A."/>
            <person name="Salamov A."/>
            <person name="Shapiro H."/>
            <person name="Nishiyama T."/>
            <person name="Perroud P.-F."/>
            <person name="Lindquist E."/>
            <person name="Kamisugi Y."/>
            <person name="Tanahashi T."/>
            <person name="Sakakibara K."/>
            <person name="Fujita T."/>
            <person name="Oishi K."/>
            <person name="Shin-I T."/>
            <person name="Kuroki Y."/>
            <person name="Toyoda A."/>
            <person name="Suzuki Y."/>
            <person name="Hashimoto A."/>
            <person name="Yamaguchi K."/>
            <person name="Sugano A."/>
            <person name="Kohara Y."/>
            <person name="Fujiyama A."/>
            <person name="Anterola A."/>
            <person name="Aoki S."/>
            <person name="Ashton N."/>
            <person name="Barbazuk W.B."/>
            <person name="Barker E."/>
            <person name="Bennetzen J."/>
            <person name="Bezanilla M."/>
            <person name="Blankenship R."/>
            <person name="Cho S.H."/>
            <person name="Dutcher S."/>
            <person name="Estelle M."/>
            <person name="Fawcett J.A."/>
            <person name="Gundlach H."/>
            <person name="Hanada K."/>
            <person name="Heyl A."/>
            <person name="Hicks K.A."/>
            <person name="Hugh J."/>
            <person name="Lohr M."/>
            <person name="Mayer K."/>
            <person name="Melkozernov A."/>
            <person name="Murata T."/>
            <person name="Nelson D."/>
            <person name="Pils B."/>
            <person name="Prigge M."/>
            <person name="Reiss B."/>
            <person name="Renner T."/>
            <person name="Rombauts S."/>
            <person name="Rushton P."/>
            <person name="Sanderfoot A."/>
            <person name="Schween G."/>
            <person name="Shiu S.-H."/>
            <person name="Stueber K."/>
            <person name="Theodoulou F.L."/>
            <person name="Tu H."/>
            <person name="Van de Peer Y."/>
            <person name="Verrier P.J."/>
            <person name="Waters E."/>
            <person name="Wood A."/>
            <person name="Yang L."/>
            <person name="Cove D."/>
            <person name="Cuming A."/>
            <person name="Hasebe M."/>
            <person name="Lucas S."/>
            <person name="Mishler D.B."/>
            <person name="Reski R."/>
            <person name="Grigoriev I."/>
            <person name="Quatrano R.S."/>
            <person name="Boore J.L."/>
        </authorList>
    </citation>
    <scope>NUCLEOTIDE SEQUENCE [LARGE SCALE GENOMIC DNA]</scope>
    <source>
        <strain evidence="7 8">cv. Gransden 2004</strain>
    </source>
</reference>
<name>A9RUE5_PHYPA</name>
<proteinExistence type="predicted"/>
<dbReference type="EnsemblPlants" id="Pp3c9_13310V3.3">
    <property type="protein sequence ID" value="Pp3c9_13310V3.3"/>
    <property type="gene ID" value="Pp3c9_13310"/>
</dbReference>
<reference evidence="6 8" key="2">
    <citation type="journal article" date="2018" name="Plant J.">
        <title>The Physcomitrella patens chromosome-scale assembly reveals moss genome structure and evolution.</title>
        <authorList>
            <person name="Lang D."/>
            <person name="Ullrich K.K."/>
            <person name="Murat F."/>
            <person name="Fuchs J."/>
            <person name="Jenkins J."/>
            <person name="Haas F.B."/>
            <person name="Piednoel M."/>
            <person name="Gundlach H."/>
            <person name="Van Bel M."/>
            <person name="Meyberg R."/>
            <person name="Vives C."/>
            <person name="Morata J."/>
            <person name="Symeonidi A."/>
            <person name="Hiss M."/>
            <person name="Muchero W."/>
            <person name="Kamisugi Y."/>
            <person name="Saleh O."/>
            <person name="Blanc G."/>
            <person name="Decker E.L."/>
            <person name="van Gessel N."/>
            <person name="Grimwood J."/>
            <person name="Hayes R.D."/>
            <person name="Graham S.W."/>
            <person name="Gunter L.E."/>
            <person name="McDaniel S.F."/>
            <person name="Hoernstein S.N.W."/>
            <person name="Larsson A."/>
            <person name="Li F.W."/>
            <person name="Perroud P.F."/>
            <person name="Phillips J."/>
            <person name="Ranjan P."/>
            <person name="Rokshar D.S."/>
            <person name="Rothfels C.J."/>
            <person name="Schneider L."/>
            <person name="Shu S."/>
            <person name="Stevenson D.W."/>
            <person name="Thummler F."/>
            <person name="Tillich M."/>
            <person name="Villarreal Aguilar J.C."/>
            <person name="Widiez T."/>
            <person name="Wong G.K."/>
            <person name="Wymore A."/>
            <person name="Zhang Y."/>
            <person name="Zimmer A.D."/>
            <person name="Quatrano R.S."/>
            <person name="Mayer K.F.X."/>
            <person name="Goodstein D."/>
            <person name="Casacuberta J.M."/>
            <person name="Vandepoele K."/>
            <person name="Reski R."/>
            <person name="Cuming A.C."/>
            <person name="Tuskan G.A."/>
            <person name="Maumus F."/>
            <person name="Salse J."/>
            <person name="Schmutz J."/>
            <person name="Rensing S.A."/>
        </authorList>
    </citation>
    <scope>NUCLEOTIDE SEQUENCE [LARGE SCALE GENOMIC DNA]</scope>
    <source>
        <strain evidence="7 8">cv. Gransden 2004</strain>
    </source>
</reference>
<keyword evidence="2" id="KW-0255">Endonuclease</keyword>
<evidence type="ECO:0000259" key="5">
    <source>
        <dbReference type="PROSITE" id="PS50830"/>
    </source>
</evidence>
<dbReference type="Pfam" id="PF00565">
    <property type="entry name" value="SNase"/>
    <property type="match status" value="1"/>
</dbReference>
<dbReference type="PANTHER" id="PTHR12302:SF3">
    <property type="entry name" value="SERINE_THREONINE-PROTEIN KINASE 31"/>
    <property type="match status" value="1"/>
</dbReference>
<dbReference type="GO" id="GO:0005524">
    <property type="term" value="F:ATP binding"/>
    <property type="evidence" value="ECO:0007669"/>
    <property type="project" value="InterPro"/>
</dbReference>
<dbReference type="Gene3D" id="2.40.50.90">
    <property type="match status" value="1"/>
</dbReference>
<dbReference type="PANTHER" id="PTHR12302">
    <property type="entry name" value="EBNA2 BINDING PROTEIN P100"/>
    <property type="match status" value="1"/>
</dbReference>
<evidence type="ECO:0000313" key="8">
    <source>
        <dbReference type="Proteomes" id="UP000006727"/>
    </source>
</evidence>
<keyword evidence="3" id="KW-0378">Hydrolase</keyword>
<dbReference type="FunCoup" id="A9RUE5">
    <property type="interactions" value="1602"/>
</dbReference>
<dbReference type="OMA" id="LLYGHCC"/>
<dbReference type="Gramene" id="Pp3c9_13310V3.1">
    <property type="protein sequence ID" value="Pp3c9_13310V3.1"/>
    <property type="gene ID" value="Pp3c9_13310"/>
</dbReference>
<dbReference type="GO" id="GO:0016787">
    <property type="term" value="F:hydrolase activity"/>
    <property type="evidence" value="ECO:0007669"/>
    <property type="project" value="UniProtKB-KW"/>
</dbReference>
<dbReference type="SUPFAM" id="SSF50199">
    <property type="entry name" value="Staphylococcal nuclease"/>
    <property type="match status" value="1"/>
</dbReference>
<dbReference type="GO" id="GO:0004812">
    <property type="term" value="F:aminoacyl-tRNA ligase activity"/>
    <property type="evidence" value="ECO:0007669"/>
    <property type="project" value="InterPro"/>
</dbReference>
<dbReference type="EMBL" id="ABEU02000009">
    <property type="protein sequence ID" value="PNR48173.1"/>
    <property type="molecule type" value="Genomic_DNA"/>
</dbReference>
<evidence type="ECO:0000313" key="6">
    <source>
        <dbReference type="EMBL" id="PNR48173.1"/>
    </source>
</evidence>
<dbReference type="OrthoDB" id="430293at2759"/>
<dbReference type="GO" id="GO:0006418">
    <property type="term" value="P:tRNA aminoacylation for protein translation"/>
    <property type="evidence" value="ECO:0007669"/>
    <property type="project" value="InterPro"/>
</dbReference>
<evidence type="ECO:0000313" key="7">
    <source>
        <dbReference type="EnsemblPlants" id="Pp3c9_13310V3.1"/>
    </source>
</evidence>
<evidence type="ECO:0000256" key="2">
    <source>
        <dbReference type="ARBA" id="ARBA00022759"/>
    </source>
</evidence>
<dbReference type="KEGG" id="ppp:112287103"/>
<dbReference type="InterPro" id="IPR009080">
    <property type="entry name" value="tRNAsynth_Ia_anticodon-bd"/>
</dbReference>
<organism evidence="6">
    <name type="scientific">Physcomitrium patens</name>
    <name type="common">Spreading-leaved earth moss</name>
    <name type="synonym">Physcomitrella patens</name>
    <dbReference type="NCBI Taxonomy" id="3218"/>
    <lineage>
        <taxon>Eukaryota</taxon>
        <taxon>Viridiplantae</taxon>
        <taxon>Streptophyta</taxon>
        <taxon>Embryophyta</taxon>
        <taxon>Bryophyta</taxon>
        <taxon>Bryophytina</taxon>
        <taxon>Bryopsida</taxon>
        <taxon>Funariidae</taxon>
        <taxon>Funariales</taxon>
        <taxon>Funariaceae</taxon>
        <taxon>Physcomitrium</taxon>
    </lineage>
</organism>
<accession>A9RUE5</accession>
<dbReference type="STRING" id="3218.A9RUE5"/>
<dbReference type="InterPro" id="IPR035437">
    <property type="entry name" value="SNase_OB-fold_sf"/>
</dbReference>
<evidence type="ECO:0000256" key="3">
    <source>
        <dbReference type="ARBA" id="ARBA00022801"/>
    </source>
</evidence>
<dbReference type="Gramene" id="Pp3c9_13310V3.3">
    <property type="protein sequence ID" value="Pp3c9_13310V3.3"/>
    <property type="gene ID" value="Pp3c9_13310"/>
</dbReference>
<evidence type="ECO:0000256" key="1">
    <source>
        <dbReference type="ARBA" id="ARBA00022722"/>
    </source>
</evidence>
<dbReference type="eggNOG" id="ENOG502QT2R">
    <property type="taxonomic scope" value="Eukaryota"/>
</dbReference>
<dbReference type="GeneID" id="112287103"/>
<dbReference type="InterPro" id="IPR016071">
    <property type="entry name" value="Staphylococal_nuclease_OB-fold"/>
</dbReference>
<evidence type="ECO:0000256" key="4">
    <source>
        <dbReference type="SAM" id="MobiDB-lite"/>
    </source>
</evidence>